<protein>
    <recommendedName>
        <fullName evidence="3">Chromo domain-containing protein</fullName>
    </recommendedName>
</protein>
<accession>A0ABP9YDJ6</accession>
<evidence type="ECO:0000256" key="1">
    <source>
        <dbReference type="ARBA" id="ARBA00004123"/>
    </source>
</evidence>
<dbReference type="EMBL" id="BAABUJ010000034">
    <property type="protein sequence ID" value="GAA5804352.1"/>
    <property type="molecule type" value="Genomic_DNA"/>
</dbReference>
<reference evidence="4 5" key="1">
    <citation type="submission" date="2024-04" db="EMBL/GenBank/DDBJ databases">
        <title>genome sequences of Mucor flavus KT1a and Helicostylum pulchrum KT1b strains isolation_sourced from the surface of a dry-aged beef.</title>
        <authorList>
            <person name="Toyotome T."/>
            <person name="Hosono M."/>
            <person name="Torimaru M."/>
            <person name="Fukuda K."/>
            <person name="Mikami N."/>
        </authorList>
    </citation>
    <scope>NUCLEOTIDE SEQUENCE [LARGE SCALE GENOMIC DNA]</scope>
    <source>
        <strain evidence="4 5">KT1b</strain>
    </source>
</reference>
<dbReference type="InterPro" id="IPR023779">
    <property type="entry name" value="Chromodomain_CS"/>
</dbReference>
<evidence type="ECO:0000313" key="4">
    <source>
        <dbReference type="EMBL" id="GAA5804352.1"/>
    </source>
</evidence>
<evidence type="ECO:0000256" key="2">
    <source>
        <dbReference type="ARBA" id="ARBA00023242"/>
    </source>
</evidence>
<evidence type="ECO:0000259" key="3">
    <source>
        <dbReference type="PROSITE" id="PS50013"/>
    </source>
</evidence>
<keyword evidence="5" id="KW-1185">Reference proteome</keyword>
<dbReference type="SMART" id="SM00298">
    <property type="entry name" value="CHROMO"/>
    <property type="match status" value="1"/>
</dbReference>
<comment type="caution">
    <text evidence="4">The sequence shown here is derived from an EMBL/GenBank/DDBJ whole genome shotgun (WGS) entry which is preliminary data.</text>
</comment>
<keyword evidence="2" id="KW-0539">Nucleus</keyword>
<proteinExistence type="predicted"/>
<dbReference type="InterPro" id="IPR051219">
    <property type="entry name" value="Heterochromatin_chromo-domain"/>
</dbReference>
<dbReference type="InterPro" id="IPR016197">
    <property type="entry name" value="Chromo-like_dom_sf"/>
</dbReference>
<dbReference type="Gene3D" id="2.40.50.40">
    <property type="match status" value="2"/>
</dbReference>
<comment type="subcellular location">
    <subcellularLocation>
        <location evidence="1">Nucleus</location>
    </subcellularLocation>
</comment>
<dbReference type="PROSITE" id="PS50013">
    <property type="entry name" value="CHROMO_2"/>
    <property type="match status" value="1"/>
</dbReference>
<evidence type="ECO:0000313" key="5">
    <source>
        <dbReference type="Proteomes" id="UP001476247"/>
    </source>
</evidence>
<dbReference type="Proteomes" id="UP001476247">
    <property type="component" value="Unassembled WGS sequence"/>
</dbReference>
<sequence>MNADTNQIIESDEEVYEVEELVGHRHPLNNKNYIEYLIKWKDYADEYNSWENEDNIFSEELIKQYWSRQNCTLEEFRTRAHKKKAKLSGAKYNPSPNSVMLEIERKQKLNDIKASTITAEPPAGLKWSDVDSVNNLFHCGTNTYFAEVTWSKPDTISFVPTRLLRKNCPLKLIYFYEALLDFQK</sequence>
<dbReference type="CDD" id="cd00024">
    <property type="entry name" value="CD_CSD"/>
    <property type="match status" value="1"/>
</dbReference>
<dbReference type="InterPro" id="IPR023780">
    <property type="entry name" value="Chromo_domain"/>
</dbReference>
<dbReference type="PROSITE" id="PS00598">
    <property type="entry name" value="CHROMO_1"/>
    <property type="match status" value="1"/>
</dbReference>
<dbReference type="InterPro" id="IPR000953">
    <property type="entry name" value="Chromo/chromo_shadow_dom"/>
</dbReference>
<dbReference type="SUPFAM" id="SSF54160">
    <property type="entry name" value="Chromo domain-like"/>
    <property type="match status" value="2"/>
</dbReference>
<dbReference type="Pfam" id="PF00385">
    <property type="entry name" value="Chromo"/>
    <property type="match status" value="1"/>
</dbReference>
<dbReference type="PANTHER" id="PTHR22812">
    <property type="entry name" value="CHROMOBOX PROTEIN"/>
    <property type="match status" value="1"/>
</dbReference>
<name>A0ABP9YDJ6_9FUNG</name>
<gene>
    <name evidence="4" type="ORF">HPULCUR_009840</name>
</gene>
<feature type="domain" description="Chromo" evidence="3">
    <location>
        <begin position="16"/>
        <end position="77"/>
    </location>
</feature>
<organism evidence="4 5">
    <name type="scientific">Helicostylum pulchrum</name>
    <dbReference type="NCBI Taxonomy" id="562976"/>
    <lineage>
        <taxon>Eukaryota</taxon>
        <taxon>Fungi</taxon>
        <taxon>Fungi incertae sedis</taxon>
        <taxon>Mucoromycota</taxon>
        <taxon>Mucoromycotina</taxon>
        <taxon>Mucoromycetes</taxon>
        <taxon>Mucorales</taxon>
        <taxon>Mucorineae</taxon>
        <taxon>Mucoraceae</taxon>
        <taxon>Helicostylum</taxon>
    </lineage>
</organism>